<dbReference type="PANTHER" id="PTHR21497">
    <property type="entry name" value="UBIQUITIN LIGASE E3 ALPHA-RELATED"/>
    <property type="match status" value="1"/>
</dbReference>
<comment type="pathway">
    <text evidence="2 11">Protein modification; protein ubiquitination.</text>
</comment>
<evidence type="ECO:0000259" key="14">
    <source>
        <dbReference type="PROSITE" id="PS51157"/>
    </source>
</evidence>
<dbReference type="PROSITE" id="PS51157">
    <property type="entry name" value="ZF_UBR"/>
    <property type="match status" value="1"/>
</dbReference>
<dbReference type="Pfam" id="PF18995">
    <property type="entry name" value="PRT6_C"/>
    <property type="match status" value="2"/>
</dbReference>
<dbReference type="InterPro" id="IPR014719">
    <property type="entry name" value="Ribosomal_bL12_C/ClpS-like"/>
</dbReference>
<evidence type="ECO:0000313" key="15">
    <source>
        <dbReference type="EnsemblMetazoa" id="SCAU005172-PB"/>
    </source>
</evidence>
<dbReference type="STRING" id="35570.A0A1I8P651"/>
<dbReference type="InterPro" id="IPR039164">
    <property type="entry name" value="UBR1-like"/>
</dbReference>
<keyword evidence="6 11" id="KW-0833">Ubl conjugation pathway</keyword>
<feature type="region of interest" description="Disordered" evidence="12">
    <location>
        <begin position="1530"/>
        <end position="1553"/>
    </location>
</feature>
<evidence type="ECO:0000256" key="6">
    <source>
        <dbReference type="ARBA" id="ARBA00022786"/>
    </source>
</evidence>
<evidence type="ECO:0000256" key="12">
    <source>
        <dbReference type="SAM" id="MobiDB-lite"/>
    </source>
</evidence>
<protein>
    <recommendedName>
        <fullName evidence="11">E3 ubiquitin-protein ligase</fullName>
        <ecNumber evidence="11">2.3.2.27</ecNumber>
    </recommendedName>
</protein>
<dbReference type="GO" id="GO:0016567">
    <property type="term" value="P:protein ubiquitination"/>
    <property type="evidence" value="ECO:0007669"/>
    <property type="project" value="UniProtKB-UniRule"/>
</dbReference>
<feature type="domain" description="RING-type" evidence="13">
    <location>
        <begin position="1138"/>
        <end position="1227"/>
    </location>
</feature>
<feature type="region of interest" description="Disordered" evidence="12">
    <location>
        <begin position="1011"/>
        <end position="1057"/>
    </location>
</feature>
<evidence type="ECO:0000256" key="7">
    <source>
        <dbReference type="ARBA" id="ARBA00022833"/>
    </source>
</evidence>
<accession>A0A1I8P651</accession>
<dbReference type="Proteomes" id="UP000095300">
    <property type="component" value="Unassembled WGS sequence"/>
</dbReference>
<dbReference type="InterPro" id="IPR036390">
    <property type="entry name" value="WH_DNA-bd_sf"/>
</dbReference>
<evidence type="ECO:0000256" key="5">
    <source>
        <dbReference type="ARBA" id="ARBA00022771"/>
    </source>
</evidence>
<dbReference type="InterPro" id="IPR003126">
    <property type="entry name" value="Znf_UBR"/>
</dbReference>
<dbReference type="PROSITE" id="PS50089">
    <property type="entry name" value="ZF_RING_2"/>
    <property type="match status" value="1"/>
</dbReference>
<evidence type="ECO:0000256" key="1">
    <source>
        <dbReference type="ARBA" id="ARBA00000900"/>
    </source>
</evidence>
<proteinExistence type="inferred from homology"/>
<dbReference type="InterPro" id="IPR042065">
    <property type="entry name" value="E3_ELL-like"/>
</dbReference>
<evidence type="ECO:0000313" key="16">
    <source>
        <dbReference type="Proteomes" id="UP000095300"/>
    </source>
</evidence>
<feature type="compositionally biased region" description="Basic and acidic residues" evidence="12">
    <location>
        <begin position="1048"/>
        <end position="1057"/>
    </location>
</feature>
<name>A0A1I8P651_STOCA</name>
<dbReference type="InterPro" id="IPR003769">
    <property type="entry name" value="ClpS_core"/>
</dbReference>
<evidence type="ECO:0000256" key="9">
    <source>
        <dbReference type="PROSITE-ProRule" id="PRU00175"/>
    </source>
</evidence>
<keyword evidence="7 11" id="KW-0862">Zinc</keyword>
<gene>
    <name evidence="15" type="primary">106082887</name>
</gene>
<dbReference type="InterPro" id="IPR055194">
    <property type="entry name" value="UBR1-like_WH"/>
</dbReference>
<keyword evidence="3 11" id="KW-0808">Transferase</keyword>
<dbReference type="UniPathway" id="UPA00143"/>
<evidence type="ECO:0000256" key="10">
    <source>
        <dbReference type="PROSITE-ProRule" id="PRU00508"/>
    </source>
</evidence>
<feature type="zinc finger region" description="UBR-type" evidence="10">
    <location>
        <begin position="124"/>
        <end position="195"/>
    </location>
</feature>
<evidence type="ECO:0000256" key="2">
    <source>
        <dbReference type="ARBA" id="ARBA00004906"/>
    </source>
</evidence>
<dbReference type="Pfam" id="PF02207">
    <property type="entry name" value="zf-UBR"/>
    <property type="match status" value="1"/>
</dbReference>
<dbReference type="EnsemblMetazoa" id="SCAU005172-RB">
    <property type="protein sequence ID" value="SCAU005172-PB"/>
    <property type="gene ID" value="SCAU005172"/>
</dbReference>
<dbReference type="OrthoDB" id="26387at2759"/>
<keyword evidence="5 9" id="KW-0863">Zinc-finger</keyword>
<dbReference type="PANTHER" id="PTHR21497:SF24">
    <property type="entry name" value="E3 UBIQUITIN-PROTEIN LIGASE UBR1"/>
    <property type="match status" value="1"/>
</dbReference>
<dbReference type="KEGG" id="scac:106082887"/>
<dbReference type="InterPro" id="IPR044046">
    <property type="entry name" value="E3_ligase_UBR-like_C"/>
</dbReference>
<keyword evidence="4 11" id="KW-0479">Metal-binding</keyword>
<evidence type="ECO:0000259" key="13">
    <source>
        <dbReference type="PROSITE" id="PS50089"/>
    </source>
</evidence>
<dbReference type="Gene3D" id="2.10.110.30">
    <property type="match status" value="1"/>
</dbReference>
<feature type="domain" description="UBR-type" evidence="14">
    <location>
        <begin position="124"/>
        <end position="195"/>
    </location>
</feature>
<dbReference type="Pfam" id="PF22960">
    <property type="entry name" value="WHD_UBR1"/>
    <property type="match status" value="1"/>
</dbReference>
<dbReference type="GO" id="GO:0061630">
    <property type="term" value="F:ubiquitin protein ligase activity"/>
    <property type="evidence" value="ECO:0007669"/>
    <property type="project" value="UniProtKB-UniRule"/>
</dbReference>
<comment type="similarity">
    <text evidence="8 11">Belongs to the E3 ubiquitin-protein ligase UBR1-like family.</text>
</comment>
<dbReference type="GO" id="GO:0005737">
    <property type="term" value="C:cytoplasm"/>
    <property type="evidence" value="ECO:0007669"/>
    <property type="project" value="TreeGrafter"/>
</dbReference>
<evidence type="ECO:0000256" key="8">
    <source>
        <dbReference type="ARBA" id="ARBA00046341"/>
    </source>
</evidence>
<evidence type="ECO:0000256" key="11">
    <source>
        <dbReference type="RuleBase" id="RU366018"/>
    </source>
</evidence>
<feature type="compositionally biased region" description="Low complexity" evidence="12">
    <location>
        <begin position="1542"/>
        <end position="1553"/>
    </location>
</feature>
<evidence type="ECO:0000256" key="4">
    <source>
        <dbReference type="ARBA" id="ARBA00022723"/>
    </source>
</evidence>
<dbReference type="SUPFAM" id="SSF46785">
    <property type="entry name" value="Winged helix' DNA-binding domain"/>
    <property type="match status" value="1"/>
</dbReference>
<evidence type="ECO:0000256" key="3">
    <source>
        <dbReference type="ARBA" id="ARBA00022679"/>
    </source>
</evidence>
<keyword evidence="16" id="KW-1185">Reference proteome</keyword>
<dbReference type="FunFam" id="2.10.110.30:FF:000001">
    <property type="entry name" value="E3 ubiquitin-protein ligase UBR2 isoform 1"/>
    <property type="match status" value="1"/>
</dbReference>
<dbReference type="GO" id="GO:0071596">
    <property type="term" value="P:ubiquitin-dependent protein catabolic process via the N-end rule pathway"/>
    <property type="evidence" value="ECO:0007669"/>
    <property type="project" value="UniProtKB-UniRule"/>
</dbReference>
<comment type="catalytic activity">
    <reaction evidence="1 11">
        <text>S-ubiquitinyl-[E2 ubiquitin-conjugating enzyme]-L-cysteine + [acceptor protein]-L-lysine = [E2 ubiquitin-conjugating enzyme]-L-cysteine + N(6)-ubiquitinyl-[acceptor protein]-L-lysine.</text>
        <dbReference type="EC" id="2.3.2.27"/>
    </reaction>
</comment>
<dbReference type="InterPro" id="IPR001841">
    <property type="entry name" value="Znf_RING"/>
</dbReference>
<dbReference type="Gene3D" id="3.30.1390.10">
    <property type="match status" value="1"/>
</dbReference>
<dbReference type="EC" id="2.3.2.27" evidence="11"/>
<dbReference type="GO" id="GO:0000151">
    <property type="term" value="C:ubiquitin ligase complex"/>
    <property type="evidence" value="ECO:0007669"/>
    <property type="project" value="TreeGrafter"/>
</dbReference>
<sequence>MDSYEDEVVAPTTTSSESPLKDWRVKFLADTLDKNDFIEFFQKESRQYFEHDTSGADSARSWRDALSEIKNLKNNKRGCEGSLKCMFKEAAAKEGIIDVLMEFILGDNPNIVLEKLRLEGATSAVCGKVFKIGEPTYSCRECGMDPTCVLCVNCFKQSAHRYHKYKMSTSGGGGCCDCGDEEAWKKDHYCEEHLRGKENSSSSTIITDAIKERCEIAFVAILTFCVNYLEIETNASLKCLDGDGIGKDYFCTVLYNDESHTFDQVIQTLTKIAKVQHKEATEIVASIDREGRAVVKCDSFNECAALKEAIEKQSVPPNMAMPNSRANQSLRVNVLHIRAVACQQFALQLLTWFQEFLVRHSTFRQIFARIVMDKKAPYCIRHILEYDVALWKTARTCWHRLLISGMLMEYDNKMALAQEFSKNYATIVQDFISDDHDHSYSIVSLSVQLFTVPSIAHYLIAQEGIFYKLLHTFYHKSIEDYMQNKTLHFSKNVSTLSHFKRAAYILYDLRYILSFKPDFWTQELREGFNEGCKALLRVLNAMQGMESVTRQTGQHMDYEPEWECAFNLHIKLANTISLVLEWAATDKEVLEKLCVMVMRYLMQNTFIIGQAKKEQRTVENHIAECLIYDVSSKPVSIHLPLSRFFAGIYLHLGQYGLNFDMISSLKRTPEEIMEPILCTQVMMAQVHSGMWRRNGYSLLHQLYFYRNVRCRTEMLDRDIVGMQIGASLIESNEYLIHLLNKFNLIEWIQPDYEDSNVEPTTDDDFIRQLSMIDEFLELLIVIIGERFMPGVAHVTEEDRTKKEIMQLLCIKSYSHSELNRALPDSNNDTALEDVIDSVAVFKKPQKTDAKGVYELREELYDGFNMYFYHYTKEDKSKSEETQRLRRKNKGELVCCPPPKLPKLTDSFVTIANLLQCDVMMHLMKTILERALDLKRKSFQENHLQKILFLIGYGLQEEESNNYPFLSFYQWAHRYKLLPKLEELSRSARVEAHRDFILWTIKKFKDLQAKQPTAEGLERMQSDDLEPTSSAHDDNGSGDIAATTLTSAEQEKREKEERARLAAERRAKILAQMQSAQNKFMTSNAEMFASANDVASDANAGTAMEWQDENLEGAVAYNSTACLGVERRLQQPEEEKYKCILCFEEAVVSKDGPTLVYSAFVQKSKVLKPESNYAYSVHTSSCGHVMHVNCWQEYYNNEESKEIRRPRRHPLQVFPSSPSTEFQCPYCRCLSNTVLPLTPPLSKYSVPNVFHAGDEMFPIDLWIEGIRVFSDKLNNLILTEDPDLWSFHLPEWLPTLKEAHIPIDPKQFEKMAQPTQRGELPVSWINFVQHYMKSLKRNEDEGLLNMWHTCVYTVQALEVYLRSVGKPLKDEMSIRHQSCLSGLIRACCLYSGNLTQTDVKSLIKPVAELLNVVFKHNGDSVLEWNCFSKMVSTIMMVPNILFARVRGASVVANGSLMDFYTLQVFLLANVVKSIVLFEQTAEGLMDIEEEDYVALSDKQLENISIFFNKYNIQARQKAKMAAAAAAAQTQQPKKSVSKESSQEEQSTTVAAESAASDDIDAGMTDVTQQQQQQQSTIAEPKPELLSPQLVTALLDHVKMEMREFLRCSCLFFHFVTDVEFPDSLATSESDTFENMCKYLGLNSQLESYFDNATPYATIMEMFASHHDITNLDVVTTKNKMTDDPLVIMPCNRTVPQLVNLPEDYSDLINSVSDFSCPNNEREEMKTPTMCLMCGEILCAQSYCCQPDLDSRNVGACTYHAYFCGAEIAPFLRIRDCQIVYLGKNKGCFVQPPYLDDYGETDQGLRRGNPLRLCPARYSKIHLTWLAHGLHEEIARLNDHSSAITTQWHHM</sequence>
<comment type="function">
    <text evidence="11">Ubiquitin ligase protein which is a component of the N-end rule pathway. Recognizes and binds to proteins bearing specific N-terminal residues that are destabilizing according to the N-end rule, leading to their ubiquitination and subsequent degradation.</text>
</comment>
<dbReference type="SUPFAM" id="SSF54736">
    <property type="entry name" value="ClpS-like"/>
    <property type="match status" value="1"/>
</dbReference>
<dbReference type="VEuPathDB" id="VectorBase:SCAU005172"/>
<dbReference type="Gene3D" id="1.10.10.2670">
    <property type="entry name" value="E3 ubiquitin-protein ligase"/>
    <property type="match status" value="1"/>
</dbReference>
<dbReference type="GO" id="GO:0008270">
    <property type="term" value="F:zinc ion binding"/>
    <property type="evidence" value="ECO:0007669"/>
    <property type="project" value="UniProtKB-UniRule"/>
</dbReference>
<organism evidence="15 16">
    <name type="scientific">Stomoxys calcitrans</name>
    <name type="common">Stable fly</name>
    <name type="synonym">Conops calcitrans</name>
    <dbReference type="NCBI Taxonomy" id="35570"/>
    <lineage>
        <taxon>Eukaryota</taxon>
        <taxon>Metazoa</taxon>
        <taxon>Ecdysozoa</taxon>
        <taxon>Arthropoda</taxon>
        <taxon>Hexapoda</taxon>
        <taxon>Insecta</taxon>
        <taxon>Pterygota</taxon>
        <taxon>Neoptera</taxon>
        <taxon>Endopterygota</taxon>
        <taxon>Diptera</taxon>
        <taxon>Brachycera</taxon>
        <taxon>Muscomorpha</taxon>
        <taxon>Muscoidea</taxon>
        <taxon>Muscidae</taxon>
        <taxon>Stomoxys</taxon>
    </lineage>
</organism>
<dbReference type="SMART" id="SM00396">
    <property type="entry name" value="ZnF_UBR1"/>
    <property type="match status" value="1"/>
</dbReference>
<reference evidence="15" key="1">
    <citation type="submission" date="2020-05" db="UniProtKB">
        <authorList>
            <consortium name="EnsemblMetazoa"/>
        </authorList>
    </citation>
    <scope>IDENTIFICATION</scope>
    <source>
        <strain evidence="15">USDA</strain>
    </source>
</reference>
<dbReference type="Pfam" id="PF02617">
    <property type="entry name" value="ClpS"/>
    <property type="match status" value="1"/>
</dbReference>